<dbReference type="InParanoid" id="A0A0G4E8Q6"/>
<dbReference type="SMART" id="SM00676">
    <property type="entry name" value="DM10"/>
    <property type="match status" value="3"/>
</dbReference>
<evidence type="ECO:0000256" key="3">
    <source>
        <dbReference type="ARBA" id="ARBA00022490"/>
    </source>
</evidence>
<dbReference type="FunFam" id="2.30.29.170:FF:000001">
    <property type="entry name" value="EF-hand domain containing 1"/>
    <property type="match status" value="1"/>
</dbReference>
<keyword evidence="4" id="KW-0677">Repeat</keyword>
<evidence type="ECO:0000256" key="5">
    <source>
        <dbReference type="ARBA" id="ARBA00023212"/>
    </source>
</evidence>
<sequence length="645" mass="73928">MQAVERPPSMVPTHPPHLPFLPGTSFSDPRKTHHPKTQTLVYCTDSRADNIKAENIALDEEVLQSMNSTAAWRIDTSRPVITHDERRAAKDALRNTYRPTIQPAWLKHDRQVLRFFCFYQEPVVERPDENFRVRNCVLNYHLEDGTVQMNEPKVENSGIPQGPFLKRHRARKPDGTGDLLPGDIKLGMKLELYGKVFRVADCDDFTKWFYQQAGFELGTPVETRTDNFFDNSVIKRSTLGAKKLIPKEVAEQKEYTEVMLGGARKNLRLQQFLDNDRRVLRFYCYWDDLARYGARVYYVLHYFLSDDTVEILEQHPRNSGRDPFPVFLRRQKLTKNPEVKACPGLMENAPKPYRTHDMMVGGEISVYNRRFHLYDCDDFTRQFYKDYLNITQPRDDIPKEVADLPKLDDPPHIGLGSDEDSLATCKHLVPRPLKVDMQKLLTMSDKMLRFEGRVVNGQKEDERRRFIIGMRLSDEAMGVWELRCRNSGHTEGKFAELGRKKNPMAPAGPRPSFYKPEDLFVGATIFVSATPFYLIRADEYTLKYMETHPAQFPLAGVDNVLARLKPVLQQLQADGVRTVTPEELKSKVVEALGEDGALIEHELITLIRHPSALPPDSALEAPDAPLKLNIDALLPPQTQTDAANQ</sequence>
<protein>
    <recommendedName>
        <fullName evidence="8">DM10 domain-containing protein</fullName>
    </recommendedName>
</protein>
<dbReference type="STRING" id="1169540.A0A0G4E8Q6"/>
<dbReference type="GO" id="GO:0005856">
    <property type="term" value="C:cytoskeleton"/>
    <property type="evidence" value="ECO:0007669"/>
    <property type="project" value="UniProtKB-SubCell"/>
</dbReference>
<keyword evidence="3" id="KW-0963">Cytoplasm</keyword>
<evidence type="ECO:0000256" key="4">
    <source>
        <dbReference type="ARBA" id="ARBA00022737"/>
    </source>
</evidence>
<dbReference type="GO" id="GO:0005929">
    <property type="term" value="C:cilium"/>
    <property type="evidence" value="ECO:0007669"/>
    <property type="project" value="UniProtKB-SubCell"/>
</dbReference>
<dbReference type="OrthoDB" id="6360546at2759"/>
<feature type="region of interest" description="Disordered" evidence="7">
    <location>
        <begin position="1"/>
        <end position="34"/>
    </location>
</feature>
<dbReference type="OMA" id="HPEQFPH"/>
<feature type="compositionally biased region" description="Pro residues" evidence="7">
    <location>
        <begin position="9"/>
        <end position="19"/>
    </location>
</feature>
<dbReference type="FunFam" id="2.30.29.170:FF:000002">
    <property type="entry name" value="EF-hand domain (C-terminal) containing 1"/>
    <property type="match status" value="1"/>
</dbReference>
<dbReference type="PhylomeDB" id="A0A0G4E8Q6"/>
<evidence type="ECO:0000256" key="1">
    <source>
        <dbReference type="ARBA" id="ARBA00004138"/>
    </source>
</evidence>
<dbReference type="PROSITE" id="PS51336">
    <property type="entry name" value="DM10"/>
    <property type="match status" value="3"/>
</dbReference>
<evidence type="ECO:0000259" key="8">
    <source>
        <dbReference type="PROSITE" id="PS51336"/>
    </source>
</evidence>
<keyword evidence="6" id="KW-0966">Cell projection</keyword>
<dbReference type="InterPro" id="IPR040193">
    <property type="entry name" value="EFHC1/EFHC2/EFHB"/>
</dbReference>
<evidence type="ECO:0000256" key="2">
    <source>
        <dbReference type="ARBA" id="ARBA00004245"/>
    </source>
</evidence>
<dbReference type="VEuPathDB" id="CryptoDB:Vbra_10982"/>
<evidence type="ECO:0000256" key="6">
    <source>
        <dbReference type="ARBA" id="ARBA00023273"/>
    </source>
</evidence>
<dbReference type="Proteomes" id="UP000041254">
    <property type="component" value="Unassembled WGS sequence"/>
</dbReference>
<feature type="domain" description="DM10" evidence="8">
    <location>
        <begin position="276"/>
        <end position="388"/>
    </location>
</feature>
<dbReference type="FunFam" id="2.30.29.170:FF:000004">
    <property type="entry name" value="EF-hand domain containing 2"/>
    <property type="match status" value="1"/>
</dbReference>
<name>A0A0G4E8Q6_VITBC</name>
<evidence type="ECO:0000313" key="9">
    <source>
        <dbReference type="EMBL" id="CEL92256.1"/>
    </source>
</evidence>
<reference evidence="9 10" key="1">
    <citation type="submission" date="2014-11" db="EMBL/GenBank/DDBJ databases">
        <authorList>
            <person name="Zhu J."/>
            <person name="Qi W."/>
            <person name="Song R."/>
        </authorList>
    </citation>
    <scope>NUCLEOTIDE SEQUENCE [LARGE SCALE GENOMIC DNA]</scope>
</reference>
<dbReference type="Pfam" id="PF06565">
    <property type="entry name" value="DM10_dom"/>
    <property type="match status" value="3"/>
</dbReference>
<comment type="subcellular location">
    <subcellularLocation>
        <location evidence="1">Cell projection</location>
        <location evidence="1">Cilium</location>
    </subcellularLocation>
    <subcellularLocation>
        <location evidence="2">Cytoplasm</location>
        <location evidence="2">Cytoskeleton</location>
    </subcellularLocation>
</comment>
<keyword evidence="5" id="KW-0206">Cytoskeleton</keyword>
<feature type="domain" description="DM10" evidence="8">
    <location>
        <begin position="109"/>
        <end position="214"/>
    </location>
</feature>
<dbReference type="EMBL" id="CDMY01000061">
    <property type="protein sequence ID" value="CEL92256.1"/>
    <property type="molecule type" value="Genomic_DNA"/>
</dbReference>
<evidence type="ECO:0000313" key="10">
    <source>
        <dbReference type="Proteomes" id="UP000041254"/>
    </source>
</evidence>
<dbReference type="Gene3D" id="2.30.29.170">
    <property type="match status" value="3"/>
</dbReference>
<feature type="region of interest" description="Disordered" evidence="7">
    <location>
        <begin position="152"/>
        <end position="172"/>
    </location>
</feature>
<accession>A0A0G4E8Q6</accession>
<gene>
    <name evidence="9" type="ORF">Vbra_10982</name>
</gene>
<evidence type="ECO:0000256" key="7">
    <source>
        <dbReference type="SAM" id="MobiDB-lite"/>
    </source>
</evidence>
<feature type="domain" description="DM10" evidence="8">
    <location>
        <begin position="444"/>
        <end position="549"/>
    </location>
</feature>
<dbReference type="AlphaFoldDB" id="A0A0G4E8Q6"/>
<organism evidence="9 10">
    <name type="scientific">Vitrella brassicaformis (strain CCMP3155)</name>
    <dbReference type="NCBI Taxonomy" id="1169540"/>
    <lineage>
        <taxon>Eukaryota</taxon>
        <taxon>Sar</taxon>
        <taxon>Alveolata</taxon>
        <taxon>Colpodellida</taxon>
        <taxon>Vitrellaceae</taxon>
        <taxon>Vitrella</taxon>
    </lineage>
</organism>
<dbReference type="InterPro" id="IPR006602">
    <property type="entry name" value="DM10_dom"/>
</dbReference>
<dbReference type="PANTHER" id="PTHR12086">
    <property type="entry name" value="EF-HAND DOMAIN C-TERMINAL CONTAINING PROTEIN"/>
    <property type="match status" value="1"/>
</dbReference>
<proteinExistence type="predicted"/>
<keyword evidence="10" id="KW-1185">Reference proteome</keyword>